<evidence type="ECO:0000313" key="1">
    <source>
        <dbReference type="EMBL" id="UPW42012.1"/>
    </source>
</evidence>
<proteinExistence type="predicted"/>
<protein>
    <submittedName>
        <fullName evidence="1">Uncharacterized protein</fullName>
    </submittedName>
</protein>
<reference evidence="1" key="1">
    <citation type="submission" date="2022-02" db="EMBL/GenBank/DDBJ databases">
        <title>Towards deciphering the DNA virus diversity associated with rodent species in the families Cricetidae and Heteromyidae.</title>
        <authorList>
            <person name="Lund M."/>
            <person name="Larsen B.B."/>
            <person name="Gryseels S."/>
            <person name="Kraberger S."/>
            <person name="Rowsey D.M."/>
            <person name="Steger L."/>
            <person name="Yule K.M."/>
            <person name="Upham N.S."/>
            <person name="Worobey M."/>
            <person name="Van Doorslaer K."/>
            <person name="Varsani A."/>
        </authorList>
    </citation>
    <scope>NUCLEOTIDE SEQUENCE</scope>
    <source>
        <strain evidence="1">NeonRodF1_35</strain>
    </source>
</reference>
<accession>A0A976R7Y1</accession>
<name>A0A976R7Y1_9VIRU</name>
<dbReference type="EMBL" id="OM869709">
    <property type="protein sequence ID" value="UPW42012.1"/>
    <property type="molecule type" value="Genomic_DNA"/>
</dbReference>
<sequence>MRLYIQPDFDFSNPDYPSVRDGLAVTPAQALKMAREGHPITLGVSDSNLFDNVADDDFTVPIERLRGSTIIDAFEAQADAVSKITPRRKPKK</sequence>
<organism evidence="1">
    <name type="scientific">Dipodfec virus RodF1_35</name>
    <dbReference type="NCBI Taxonomy" id="2929295"/>
    <lineage>
        <taxon>Viruses</taxon>
        <taxon>Monodnaviria</taxon>
        <taxon>Sangervirae</taxon>
        <taxon>Phixviricota</taxon>
        <taxon>Malgrandaviricetes</taxon>
        <taxon>Petitvirales</taxon>
        <taxon>Microviridae</taxon>
    </lineage>
</organism>